<dbReference type="Proteomes" id="UP000887565">
    <property type="component" value="Unplaced"/>
</dbReference>
<evidence type="ECO:0000313" key="2">
    <source>
        <dbReference type="WBParaSite" id="nRc.2.0.1.t10191-RA"/>
    </source>
</evidence>
<keyword evidence="1" id="KW-1185">Reference proteome</keyword>
<sequence length="93" mass="9938">MTTMSVQTLSAIAQQLPSVVTTSSLCIAANAFGEILCPINDKISIIEASPFLSAPTLWSPKIGVLREIHPHRGLVLDFPSEEAISSDGDDDEE</sequence>
<name>A0A915IA82_ROMCU</name>
<protein>
    <submittedName>
        <fullName evidence="2">Uncharacterized protein</fullName>
    </submittedName>
</protein>
<accession>A0A915IA82</accession>
<reference evidence="2" key="1">
    <citation type="submission" date="2022-11" db="UniProtKB">
        <authorList>
            <consortium name="WormBaseParasite"/>
        </authorList>
    </citation>
    <scope>IDENTIFICATION</scope>
</reference>
<proteinExistence type="predicted"/>
<evidence type="ECO:0000313" key="1">
    <source>
        <dbReference type="Proteomes" id="UP000887565"/>
    </source>
</evidence>
<dbReference type="WBParaSite" id="nRc.2.0.1.t10191-RA">
    <property type="protein sequence ID" value="nRc.2.0.1.t10191-RA"/>
    <property type="gene ID" value="nRc.2.0.1.g10191"/>
</dbReference>
<organism evidence="1 2">
    <name type="scientific">Romanomermis culicivorax</name>
    <name type="common">Nematode worm</name>
    <dbReference type="NCBI Taxonomy" id="13658"/>
    <lineage>
        <taxon>Eukaryota</taxon>
        <taxon>Metazoa</taxon>
        <taxon>Ecdysozoa</taxon>
        <taxon>Nematoda</taxon>
        <taxon>Enoplea</taxon>
        <taxon>Dorylaimia</taxon>
        <taxon>Mermithida</taxon>
        <taxon>Mermithoidea</taxon>
        <taxon>Mermithidae</taxon>
        <taxon>Romanomermis</taxon>
    </lineage>
</organism>
<dbReference type="AlphaFoldDB" id="A0A915IA82"/>